<proteinExistence type="predicted"/>
<dbReference type="InterPro" id="IPR044710">
    <property type="entry name" value="PTAC6"/>
</dbReference>
<evidence type="ECO:0000313" key="3">
    <source>
        <dbReference type="Proteomes" id="UP001497457"/>
    </source>
</evidence>
<gene>
    <name evidence="2" type="ORF">URODEC1_LOCUS125247</name>
</gene>
<evidence type="ECO:0000256" key="1">
    <source>
        <dbReference type="SAM" id="MobiDB-lite"/>
    </source>
</evidence>
<dbReference type="PANTHER" id="PTHR35994:SF1">
    <property type="entry name" value="PLASTID TRANSCRIPTIONALLY ACTIVE PROTEIN 6, CHLOROPLASTIC"/>
    <property type="match status" value="1"/>
</dbReference>
<evidence type="ECO:0008006" key="4">
    <source>
        <dbReference type="Google" id="ProtNLM"/>
    </source>
</evidence>
<dbReference type="AlphaFoldDB" id="A0ABC9HF10"/>
<protein>
    <recommendedName>
        <fullName evidence="4">Plastid transcriptionally active 6</fullName>
    </recommendedName>
</protein>
<reference evidence="2" key="1">
    <citation type="submission" date="2024-10" db="EMBL/GenBank/DDBJ databases">
        <authorList>
            <person name="Ryan C."/>
        </authorList>
    </citation>
    <scope>NUCLEOTIDE SEQUENCE [LARGE SCALE GENOMIC DNA]</scope>
</reference>
<organism evidence="2 3">
    <name type="scientific">Urochloa decumbens</name>
    <dbReference type="NCBI Taxonomy" id="240449"/>
    <lineage>
        <taxon>Eukaryota</taxon>
        <taxon>Viridiplantae</taxon>
        <taxon>Streptophyta</taxon>
        <taxon>Embryophyta</taxon>
        <taxon>Tracheophyta</taxon>
        <taxon>Spermatophyta</taxon>
        <taxon>Magnoliopsida</taxon>
        <taxon>Liliopsida</taxon>
        <taxon>Poales</taxon>
        <taxon>Poaceae</taxon>
        <taxon>PACMAD clade</taxon>
        <taxon>Panicoideae</taxon>
        <taxon>Panicodae</taxon>
        <taxon>Paniceae</taxon>
        <taxon>Melinidinae</taxon>
        <taxon>Urochloa</taxon>
    </lineage>
</organism>
<accession>A0ABC9HF10</accession>
<comment type="caution">
    <text evidence="2">The sequence shown here is derived from an EMBL/GenBank/DDBJ whole genome shotgun (WGS) entry which is preliminary data.</text>
</comment>
<name>A0ABC9HF10_9POAL</name>
<feature type="compositionally biased region" description="Pro residues" evidence="1">
    <location>
        <begin position="1"/>
        <end position="10"/>
    </location>
</feature>
<sequence length="270" mass="31440">MRCPLPPPSAPARRRTVSAAYGDDDMDDDFGDFDADDGDGVGEDDDIDNEQDYDVDYDRLLAPVKPPPLPSSSLHVHGEEGDIAMVAAESFVPDPDDDFFDFREMYVTPPDTDIYSIPRVLAPMPQKYVRCTKKDFGRYNVTEPPVEHLRDPLYKTEREIMKVFLTKHYRNRRADDPDFFLDFEEIYVIDSKTRSITRAKVVVSVPEGKKRDRRNDLLLIRDGGESFRIIDKTKRDDATTVIQREEWAKSRQDVEKHFRKLRDFDYSNWF</sequence>
<evidence type="ECO:0000313" key="2">
    <source>
        <dbReference type="EMBL" id="CAM0152423.1"/>
    </source>
</evidence>
<feature type="region of interest" description="Disordered" evidence="1">
    <location>
        <begin position="1"/>
        <end position="51"/>
    </location>
</feature>
<feature type="compositionally biased region" description="Acidic residues" evidence="1">
    <location>
        <begin position="22"/>
        <end position="51"/>
    </location>
</feature>
<keyword evidence="3" id="KW-1185">Reference proteome</keyword>
<dbReference type="Proteomes" id="UP001497457">
    <property type="component" value="Unassembled WGS sequence"/>
</dbReference>
<dbReference type="EMBL" id="CAXIPR030005754">
    <property type="protein sequence ID" value="CAM0152423.1"/>
    <property type="molecule type" value="Genomic_DNA"/>
</dbReference>
<dbReference type="PANTHER" id="PTHR35994">
    <property type="entry name" value="EXPRESSED PROTEIN"/>
    <property type="match status" value="1"/>
</dbReference>